<dbReference type="AlphaFoldDB" id="A0A2T3A1A0"/>
<dbReference type="Proteomes" id="UP000241462">
    <property type="component" value="Unassembled WGS sequence"/>
</dbReference>
<feature type="compositionally biased region" description="Polar residues" evidence="1">
    <location>
        <begin position="73"/>
        <end position="83"/>
    </location>
</feature>
<accession>A0A2T3A1A0</accession>
<dbReference type="EMBL" id="KZ678514">
    <property type="protein sequence ID" value="PSR80937.1"/>
    <property type="molecule type" value="Genomic_DNA"/>
</dbReference>
<feature type="region of interest" description="Disordered" evidence="1">
    <location>
        <begin position="1"/>
        <end position="22"/>
    </location>
</feature>
<gene>
    <name evidence="2" type="ORF">BD289DRAFT_439811</name>
</gene>
<sequence>MRKHSTARSSRRAPALKDSDYDHEINLVDHAAEVLPAEPQPSTSTAALAPQRTDNALTTSETLETTAGETLSPNTTAPETTPDAQPGPSAALGQAQSSSPGDENARNRTNSVGVPDRSTKSKRLSKKSSLRLSTKAGAVIPRVEINEPTPYTETGHLAVTNQLSGDSLPETAIDILYENQRGGFLCGIPLFSPKALGQLDPPAWTNVAHKPSPTDINNAQVPDPSWVWVWPEWHINKDDGADEDGWEYSFMFAKTFSWHPPKWYSSFVRRRAWTRKRARQRTENNDPHMLNTDYFTVRASLESVRSGSQASSHHSGTSISLSSWALEKPDIQDIETLMAVLSRARIDREKIEAVENFLEHGEEELVHLEHKMHAIMAIFIFQASRRALLTTLNELYASALEEMKGSDTGRLQRRCNNLRAAIRHADEEVQTLEYWSDVKKLVREGETKTATDKCKGWDQSWSGVDNSGPAMPDPSKCDL</sequence>
<dbReference type="OrthoDB" id="72441at2759"/>
<organism evidence="2 3">
    <name type="scientific">Coniella lustricola</name>
    <dbReference type="NCBI Taxonomy" id="2025994"/>
    <lineage>
        <taxon>Eukaryota</taxon>
        <taxon>Fungi</taxon>
        <taxon>Dikarya</taxon>
        <taxon>Ascomycota</taxon>
        <taxon>Pezizomycotina</taxon>
        <taxon>Sordariomycetes</taxon>
        <taxon>Sordariomycetidae</taxon>
        <taxon>Diaporthales</taxon>
        <taxon>Schizoparmaceae</taxon>
        <taxon>Coniella</taxon>
    </lineage>
</organism>
<protein>
    <recommendedName>
        <fullName evidence="4">Peroxin/Ferlin domain-containing protein</fullName>
    </recommendedName>
</protein>
<keyword evidence="3" id="KW-1185">Reference proteome</keyword>
<feature type="compositionally biased region" description="Low complexity" evidence="1">
    <location>
        <begin position="56"/>
        <end position="72"/>
    </location>
</feature>
<dbReference type="STRING" id="2025994.A0A2T3A1A0"/>
<evidence type="ECO:0008006" key="4">
    <source>
        <dbReference type="Google" id="ProtNLM"/>
    </source>
</evidence>
<feature type="compositionally biased region" description="Basic residues" evidence="1">
    <location>
        <begin position="120"/>
        <end position="129"/>
    </location>
</feature>
<reference evidence="2 3" key="1">
    <citation type="journal article" date="2018" name="Mycol. Prog.">
        <title>Coniella lustricola, a new species from submerged detritus.</title>
        <authorList>
            <person name="Raudabaugh D.B."/>
            <person name="Iturriaga T."/>
            <person name="Carver A."/>
            <person name="Mondo S."/>
            <person name="Pangilinan J."/>
            <person name="Lipzen A."/>
            <person name="He G."/>
            <person name="Amirebrahimi M."/>
            <person name="Grigoriev I.V."/>
            <person name="Miller A.N."/>
        </authorList>
    </citation>
    <scope>NUCLEOTIDE SEQUENCE [LARGE SCALE GENOMIC DNA]</scope>
    <source>
        <strain evidence="2 3">B22-T-1</strain>
    </source>
</reference>
<evidence type="ECO:0000256" key="1">
    <source>
        <dbReference type="SAM" id="MobiDB-lite"/>
    </source>
</evidence>
<proteinExistence type="predicted"/>
<feature type="region of interest" description="Disordered" evidence="1">
    <location>
        <begin position="451"/>
        <end position="479"/>
    </location>
</feature>
<feature type="compositionally biased region" description="Basic residues" evidence="1">
    <location>
        <begin position="1"/>
        <end position="11"/>
    </location>
</feature>
<dbReference type="InParanoid" id="A0A2T3A1A0"/>
<feature type="region of interest" description="Disordered" evidence="1">
    <location>
        <begin position="34"/>
        <end position="133"/>
    </location>
</feature>
<feature type="compositionally biased region" description="Polar residues" evidence="1">
    <location>
        <begin position="94"/>
        <end position="112"/>
    </location>
</feature>
<evidence type="ECO:0000313" key="2">
    <source>
        <dbReference type="EMBL" id="PSR80937.1"/>
    </source>
</evidence>
<name>A0A2T3A1A0_9PEZI</name>
<evidence type="ECO:0000313" key="3">
    <source>
        <dbReference type="Proteomes" id="UP000241462"/>
    </source>
</evidence>